<feature type="transmembrane region" description="Helical" evidence="1">
    <location>
        <begin position="34"/>
        <end position="56"/>
    </location>
</feature>
<organism evidence="2 3">
    <name type="scientific">Candidatus Methanoperedens nitratireducens</name>
    <dbReference type="NCBI Taxonomy" id="1392998"/>
    <lineage>
        <taxon>Archaea</taxon>
        <taxon>Methanobacteriati</taxon>
        <taxon>Methanobacteriota</taxon>
        <taxon>Stenosarchaea group</taxon>
        <taxon>Methanomicrobia</taxon>
        <taxon>Methanosarcinales</taxon>
        <taxon>ANME-2 cluster</taxon>
        <taxon>Candidatus Methanoperedentaceae</taxon>
        <taxon>Candidatus Methanoperedens</taxon>
    </lineage>
</organism>
<proteinExistence type="predicted"/>
<name>A0A0P8CLF1_9EURY</name>
<dbReference type="AlphaFoldDB" id="A0A0P8CLF1"/>
<sequence>MKTSKPSGNKDYTGAGVGTFLIYIANNLPDSNVYKSWLVLIAPSASIVIIAFCTWLKSNLKKYRTEKEFRSSINQTRETLNEILDNPKTSDEHRKRIGKRLEEFEKLVVDIQFDKVKALAQRKESERSQNDSG</sequence>
<evidence type="ECO:0000313" key="3">
    <source>
        <dbReference type="Proteomes" id="UP000050360"/>
    </source>
</evidence>
<dbReference type="Proteomes" id="UP000050360">
    <property type="component" value="Unassembled WGS sequence"/>
</dbReference>
<reference evidence="2 3" key="1">
    <citation type="submission" date="2015-09" db="EMBL/GenBank/DDBJ databases">
        <title>A metagenomics-based metabolic model of nitrate-dependent anaerobic oxidation of methane by Methanoperedens-like archaea.</title>
        <authorList>
            <person name="Arshad A."/>
            <person name="Speth D.R."/>
            <person name="De Graaf R.M."/>
            <person name="Op Den Camp H.J."/>
            <person name="Jetten M.S."/>
            <person name="Welte C.U."/>
        </authorList>
    </citation>
    <scope>NUCLEOTIDE SEQUENCE [LARGE SCALE GENOMIC DNA]</scope>
</reference>
<evidence type="ECO:0000256" key="1">
    <source>
        <dbReference type="SAM" id="Phobius"/>
    </source>
</evidence>
<keyword evidence="1" id="KW-1133">Transmembrane helix</keyword>
<evidence type="ECO:0000313" key="2">
    <source>
        <dbReference type="EMBL" id="KPQ43996.1"/>
    </source>
</evidence>
<gene>
    <name evidence="2" type="ORF">MPEBLZ_01464</name>
</gene>
<dbReference type="EMBL" id="LKCM01000118">
    <property type="protein sequence ID" value="KPQ43996.1"/>
    <property type="molecule type" value="Genomic_DNA"/>
</dbReference>
<accession>A0A0P8CLF1</accession>
<comment type="caution">
    <text evidence="2">The sequence shown here is derived from an EMBL/GenBank/DDBJ whole genome shotgun (WGS) entry which is preliminary data.</text>
</comment>
<keyword evidence="1" id="KW-0812">Transmembrane</keyword>
<protein>
    <submittedName>
        <fullName evidence="2">Uncharacterized protein</fullName>
    </submittedName>
</protein>
<keyword evidence="1" id="KW-0472">Membrane</keyword>